<evidence type="ECO:0000313" key="4">
    <source>
        <dbReference type="Proteomes" id="UP000184749"/>
    </source>
</evidence>
<dbReference type="InterPro" id="IPR002347">
    <property type="entry name" value="SDR_fam"/>
</dbReference>
<keyword evidence="3" id="KW-0560">Oxidoreductase</keyword>
<dbReference type="OrthoDB" id="9779623at2"/>
<dbReference type="PROSITE" id="PS00061">
    <property type="entry name" value="ADH_SHORT"/>
    <property type="match status" value="1"/>
</dbReference>
<dbReference type="InterPro" id="IPR036291">
    <property type="entry name" value="NAD(P)-bd_dom_sf"/>
</dbReference>
<geneLocation type="plasmid" evidence="4">
    <name>prgalie4872d</name>
</geneLocation>
<dbReference type="SMART" id="SM00822">
    <property type="entry name" value="PKS_KR"/>
    <property type="match status" value="1"/>
</dbReference>
<organism evidence="3 4">
    <name type="scientific">Rhizobium gallicum</name>
    <dbReference type="NCBI Taxonomy" id="56730"/>
    <lineage>
        <taxon>Bacteria</taxon>
        <taxon>Pseudomonadati</taxon>
        <taxon>Pseudomonadota</taxon>
        <taxon>Alphaproteobacteria</taxon>
        <taxon>Hyphomicrobiales</taxon>
        <taxon>Rhizobiaceae</taxon>
        <taxon>Rhizobium/Agrobacterium group</taxon>
        <taxon>Rhizobium</taxon>
    </lineage>
</organism>
<dbReference type="Pfam" id="PF13561">
    <property type="entry name" value="adh_short_C2"/>
    <property type="match status" value="1"/>
</dbReference>
<dbReference type="EMBL" id="CP017105">
    <property type="protein sequence ID" value="APO70722.1"/>
    <property type="molecule type" value="Genomic_DNA"/>
</dbReference>
<dbReference type="NCBIfam" id="NF009466">
    <property type="entry name" value="PRK12826.1-2"/>
    <property type="match status" value="1"/>
</dbReference>
<dbReference type="EC" id="1.1.1.100" evidence="3"/>
<dbReference type="FunFam" id="3.40.50.720:FF:000084">
    <property type="entry name" value="Short-chain dehydrogenase reductase"/>
    <property type="match status" value="1"/>
</dbReference>
<dbReference type="PANTHER" id="PTHR42760:SF40">
    <property type="entry name" value="3-OXOACYL-[ACYL-CARRIER-PROTEIN] REDUCTASE, CHLOROPLASTIC"/>
    <property type="match status" value="1"/>
</dbReference>
<keyword evidence="3" id="KW-0614">Plasmid</keyword>
<comment type="similarity">
    <text evidence="1">Belongs to the short-chain dehydrogenases/reductases (SDR) family.</text>
</comment>
<gene>
    <name evidence="3" type="primary">fabG-5</name>
    <name evidence="3" type="ORF">IE4872_PD00181</name>
</gene>
<dbReference type="RefSeq" id="WP_074071180.1">
    <property type="nucleotide sequence ID" value="NZ_CP017105.1"/>
</dbReference>
<name>A0A1L5NS75_9HYPH</name>
<evidence type="ECO:0000256" key="1">
    <source>
        <dbReference type="ARBA" id="ARBA00006484"/>
    </source>
</evidence>
<dbReference type="GO" id="GO:0004316">
    <property type="term" value="F:3-oxoacyl-[acyl-carrier-protein] reductase (NADPH) activity"/>
    <property type="evidence" value="ECO:0007669"/>
    <property type="project" value="UniProtKB-EC"/>
</dbReference>
<dbReference type="PANTHER" id="PTHR42760">
    <property type="entry name" value="SHORT-CHAIN DEHYDROGENASES/REDUCTASES FAMILY MEMBER"/>
    <property type="match status" value="1"/>
</dbReference>
<dbReference type="InterPro" id="IPR057326">
    <property type="entry name" value="KR_dom"/>
</dbReference>
<evidence type="ECO:0000313" key="3">
    <source>
        <dbReference type="EMBL" id="APO70722.1"/>
    </source>
</evidence>
<dbReference type="GO" id="GO:0030497">
    <property type="term" value="P:fatty acid elongation"/>
    <property type="evidence" value="ECO:0007669"/>
    <property type="project" value="TreeGrafter"/>
</dbReference>
<protein>
    <submittedName>
        <fullName evidence="3">3-oxoacyl-(Acyl-carrier-protein) reductase 5</fullName>
        <ecNumber evidence="3">1.1.1.100</ecNumber>
    </submittedName>
</protein>
<dbReference type="SUPFAM" id="SSF51735">
    <property type="entry name" value="NAD(P)-binding Rossmann-fold domains"/>
    <property type="match status" value="1"/>
</dbReference>
<dbReference type="Gene3D" id="3.40.50.720">
    <property type="entry name" value="NAD(P)-binding Rossmann-like Domain"/>
    <property type="match status" value="1"/>
</dbReference>
<dbReference type="InterPro" id="IPR020904">
    <property type="entry name" value="Sc_DH/Rdtase_CS"/>
</dbReference>
<sequence>MDLHLANHVAIVTGGGEGIGRAIAELLAEEGCRIAVLDRMGDKAEAVASAIRESGGSAQAFLADVASRESVTSAVHDVVEAFGSINVLVNNAGFSRDRPLIEMTDDDWDSVMNTCLRGVFLCCQAVAPTMIEHRYGRIVNIASRSYLGGEPMKSGYSAAKGGVVSMTRALAYELGPHGITVNAVAPGFVETARLKALPHFPDIEQRGRAGRITKRNGLPIDQARGVAFLASPESDYITGEIMHVTGGRYG</sequence>
<dbReference type="PRINTS" id="PR00081">
    <property type="entry name" value="GDHRDH"/>
</dbReference>
<dbReference type="AlphaFoldDB" id="A0A1L5NS75"/>
<feature type="domain" description="Ketoreductase" evidence="2">
    <location>
        <begin position="8"/>
        <end position="187"/>
    </location>
</feature>
<proteinExistence type="inferred from homology"/>
<evidence type="ECO:0000259" key="2">
    <source>
        <dbReference type="SMART" id="SM00822"/>
    </source>
</evidence>
<dbReference type="NCBIfam" id="NF005559">
    <property type="entry name" value="PRK07231.1"/>
    <property type="match status" value="1"/>
</dbReference>
<dbReference type="Proteomes" id="UP000184749">
    <property type="component" value="Plasmid pRgalIE4872d"/>
</dbReference>
<dbReference type="PRINTS" id="PR00080">
    <property type="entry name" value="SDRFAMILY"/>
</dbReference>
<reference evidence="3 4" key="1">
    <citation type="submission" date="2016-09" db="EMBL/GenBank/DDBJ databases">
        <title>The complete genome sequences of Rhizobium gallicum, symbiovars gallicum and phaseoli, symbionts associated to common bean (Phaseolus vulgaris).</title>
        <authorList>
            <person name="Bustos P."/>
            <person name="Santamaria R.I."/>
            <person name="Perez-Carrascal O.M."/>
            <person name="Juarez S."/>
            <person name="Lozano L."/>
            <person name="Martinez-Flores I."/>
            <person name="Martinez-Romero E."/>
            <person name="Cevallos M."/>
            <person name="Romero D."/>
            <person name="Davila G."/>
            <person name="Gonzalez V."/>
        </authorList>
    </citation>
    <scope>NUCLEOTIDE SEQUENCE [LARGE SCALE GENOMIC DNA]</scope>
    <source>
        <strain evidence="3 4">IE4872</strain>
        <plasmid evidence="4">prgalie4872d</plasmid>
    </source>
</reference>
<accession>A0A1L5NS75</accession>